<organism evidence="1 2">
    <name type="scientific">Eleginops maclovinus</name>
    <name type="common">Patagonian blennie</name>
    <name type="synonym">Eleginus maclovinus</name>
    <dbReference type="NCBI Taxonomy" id="56733"/>
    <lineage>
        <taxon>Eukaryota</taxon>
        <taxon>Metazoa</taxon>
        <taxon>Chordata</taxon>
        <taxon>Craniata</taxon>
        <taxon>Vertebrata</taxon>
        <taxon>Euteleostomi</taxon>
        <taxon>Actinopterygii</taxon>
        <taxon>Neopterygii</taxon>
        <taxon>Teleostei</taxon>
        <taxon>Neoteleostei</taxon>
        <taxon>Acanthomorphata</taxon>
        <taxon>Eupercaria</taxon>
        <taxon>Perciformes</taxon>
        <taxon>Notothenioidei</taxon>
        <taxon>Eleginopidae</taxon>
        <taxon>Eleginops</taxon>
    </lineage>
</organism>
<sequence length="73" mass="8159">MVSVRYTQRETDGRNQRREEVCVPAEVRLHEGDSERESELLGGKSVFLLRVKSTGSVRSSCASGCSCTVRRVK</sequence>
<protein>
    <submittedName>
        <fullName evidence="1">Uncharacterized protein</fullName>
    </submittedName>
</protein>
<evidence type="ECO:0000313" key="1">
    <source>
        <dbReference type="EMBL" id="KAK5871742.1"/>
    </source>
</evidence>
<reference evidence="1 2" key="2">
    <citation type="journal article" date="2023" name="Mol. Biol. Evol.">
        <title>Genomics of Secondarily Temperate Adaptation in the Only Non-Antarctic Icefish.</title>
        <authorList>
            <person name="Rivera-Colon A.G."/>
            <person name="Rayamajhi N."/>
            <person name="Minhas B.F."/>
            <person name="Madrigal G."/>
            <person name="Bilyk K.T."/>
            <person name="Yoon V."/>
            <person name="Hune M."/>
            <person name="Gregory S."/>
            <person name="Cheng C.H.C."/>
            <person name="Catchen J.M."/>
        </authorList>
    </citation>
    <scope>NUCLEOTIDE SEQUENCE [LARGE SCALE GENOMIC DNA]</scope>
    <source>
        <strain evidence="1">JMC-PN-2008</strain>
    </source>
</reference>
<name>A0AAN7Y6F6_ELEMC</name>
<gene>
    <name evidence="1" type="ORF">PBY51_004603</name>
</gene>
<proteinExistence type="predicted"/>
<dbReference type="Proteomes" id="UP001346869">
    <property type="component" value="Unassembled WGS sequence"/>
</dbReference>
<reference evidence="1 2" key="1">
    <citation type="journal article" date="2023" name="Genes (Basel)">
        <title>Chromosome-Level Genome Assembly and Circadian Gene Repertoire of the Patagonia Blennie Eleginops maclovinus-The Closest Ancestral Proxy of Antarctic Cryonotothenioids.</title>
        <authorList>
            <person name="Cheng C.C."/>
            <person name="Rivera-Colon A.G."/>
            <person name="Minhas B.F."/>
            <person name="Wilson L."/>
            <person name="Rayamajhi N."/>
            <person name="Vargas-Chacoff L."/>
            <person name="Catchen J.M."/>
        </authorList>
    </citation>
    <scope>NUCLEOTIDE SEQUENCE [LARGE SCALE GENOMIC DNA]</scope>
    <source>
        <strain evidence="1">JMC-PN-2008</strain>
    </source>
</reference>
<dbReference type="AlphaFoldDB" id="A0AAN7Y6F6"/>
<evidence type="ECO:0000313" key="2">
    <source>
        <dbReference type="Proteomes" id="UP001346869"/>
    </source>
</evidence>
<accession>A0AAN7Y6F6</accession>
<dbReference type="EMBL" id="JAUZQC010000005">
    <property type="protein sequence ID" value="KAK5871742.1"/>
    <property type="molecule type" value="Genomic_DNA"/>
</dbReference>
<comment type="caution">
    <text evidence="1">The sequence shown here is derived from an EMBL/GenBank/DDBJ whole genome shotgun (WGS) entry which is preliminary data.</text>
</comment>
<keyword evidence="2" id="KW-1185">Reference proteome</keyword>